<protein>
    <submittedName>
        <fullName evidence="1">Uncharacterized protein</fullName>
    </submittedName>
</protein>
<proteinExistence type="predicted"/>
<comment type="caution">
    <text evidence="1">The sequence shown here is derived from an EMBL/GenBank/DDBJ whole genome shotgun (WGS) entry which is preliminary data.</text>
</comment>
<dbReference type="STRING" id="361041.VW35_14245"/>
<dbReference type="RefSeq" id="WP_046143732.1">
    <property type="nucleotide sequence ID" value="NZ_LAJG01000024.1"/>
</dbReference>
<evidence type="ECO:0000313" key="2">
    <source>
        <dbReference type="Proteomes" id="UP000033514"/>
    </source>
</evidence>
<accession>A0A0F5L5X5</accession>
<dbReference type="OrthoDB" id="7950600at2"/>
<reference evidence="1 2" key="1">
    <citation type="submission" date="2015-03" db="EMBL/GenBank/DDBJ databases">
        <authorList>
            <person name="Hassan Y.I."/>
            <person name="Lepp D."/>
            <person name="Zhou T."/>
        </authorList>
    </citation>
    <scope>NUCLEOTIDE SEQUENCE [LARGE SCALE GENOMIC DNA]</scope>
    <source>
        <strain evidence="1 2">GH2-10</strain>
    </source>
</reference>
<dbReference type="Proteomes" id="UP000033514">
    <property type="component" value="Unassembled WGS sequence"/>
</dbReference>
<dbReference type="AlphaFoldDB" id="A0A0F5L5X5"/>
<dbReference type="PATRIC" id="fig|361041.3.peg.2236"/>
<name>A0A0F5L5X5_9HYPH</name>
<sequence length="92" mass="10474">MASYVRVTPEQIPLGQTALLLFVHQDQLCAGVVQHRCDGRIERRIPENPSPHDLVLGICKLMADMPDDADLLVVLDPLAYWPEAFPKLRNRW</sequence>
<evidence type="ECO:0000313" key="1">
    <source>
        <dbReference type="EMBL" id="KKB77811.1"/>
    </source>
</evidence>
<gene>
    <name evidence="1" type="ORF">VW35_14245</name>
</gene>
<organism evidence="1 2">
    <name type="scientific">Devosia soli</name>
    <dbReference type="NCBI Taxonomy" id="361041"/>
    <lineage>
        <taxon>Bacteria</taxon>
        <taxon>Pseudomonadati</taxon>
        <taxon>Pseudomonadota</taxon>
        <taxon>Alphaproteobacteria</taxon>
        <taxon>Hyphomicrobiales</taxon>
        <taxon>Devosiaceae</taxon>
        <taxon>Devosia</taxon>
    </lineage>
</organism>
<dbReference type="EMBL" id="LAJG01000024">
    <property type="protein sequence ID" value="KKB77811.1"/>
    <property type="molecule type" value="Genomic_DNA"/>
</dbReference>
<keyword evidence="2" id="KW-1185">Reference proteome</keyword>